<dbReference type="AlphaFoldDB" id="A0A4Y2ADB5"/>
<gene>
    <name evidence="1" type="ORF">AVEN_152904_1</name>
</gene>
<reference evidence="1 2" key="1">
    <citation type="journal article" date="2019" name="Sci. Rep.">
        <title>Orb-weaving spider Araneus ventricosus genome elucidates the spidroin gene catalogue.</title>
        <authorList>
            <person name="Kono N."/>
            <person name="Nakamura H."/>
            <person name="Ohtoshi R."/>
            <person name="Moran D.A.P."/>
            <person name="Shinohara A."/>
            <person name="Yoshida Y."/>
            <person name="Fujiwara M."/>
            <person name="Mori M."/>
            <person name="Tomita M."/>
            <person name="Arakawa K."/>
        </authorList>
    </citation>
    <scope>NUCLEOTIDE SEQUENCE [LARGE SCALE GENOMIC DNA]</scope>
</reference>
<evidence type="ECO:0000313" key="1">
    <source>
        <dbReference type="EMBL" id="GBL77680.1"/>
    </source>
</evidence>
<evidence type="ECO:0000313" key="2">
    <source>
        <dbReference type="Proteomes" id="UP000499080"/>
    </source>
</evidence>
<protein>
    <submittedName>
        <fullName evidence="1">Uncharacterized protein</fullName>
    </submittedName>
</protein>
<sequence length="136" mass="14508">MIVSGKITNEASVKSPNLPSRASVESEFESFPVPMQGACCLDVDELGVMVPSHSPPERLIYLLLIFFSGALKAIVHETPVDSDMYVVARMAIAAATISKGLVSLRMIGDSCGVDAICTSMPLGEILNTSCDSCNYY</sequence>
<dbReference type="Proteomes" id="UP000499080">
    <property type="component" value="Unassembled WGS sequence"/>
</dbReference>
<accession>A0A4Y2ADB5</accession>
<organism evidence="1 2">
    <name type="scientific">Araneus ventricosus</name>
    <name type="common">Orbweaver spider</name>
    <name type="synonym">Epeira ventricosa</name>
    <dbReference type="NCBI Taxonomy" id="182803"/>
    <lineage>
        <taxon>Eukaryota</taxon>
        <taxon>Metazoa</taxon>
        <taxon>Ecdysozoa</taxon>
        <taxon>Arthropoda</taxon>
        <taxon>Chelicerata</taxon>
        <taxon>Arachnida</taxon>
        <taxon>Araneae</taxon>
        <taxon>Araneomorphae</taxon>
        <taxon>Entelegynae</taxon>
        <taxon>Araneoidea</taxon>
        <taxon>Araneidae</taxon>
        <taxon>Araneus</taxon>
    </lineage>
</organism>
<comment type="caution">
    <text evidence="1">The sequence shown here is derived from an EMBL/GenBank/DDBJ whole genome shotgun (WGS) entry which is preliminary data.</text>
</comment>
<name>A0A4Y2ADB5_ARAVE</name>
<proteinExistence type="predicted"/>
<dbReference type="EMBL" id="BGPR01000013">
    <property type="protein sequence ID" value="GBL77680.1"/>
    <property type="molecule type" value="Genomic_DNA"/>
</dbReference>
<keyword evidence="2" id="KW-1185">Reference proteome</keyword>
<dbReference type="OrthoDB" id="10619918at2759"/>